<dbReference type="InterPro" id="IPR017853">
    <property type="entry name" value="GH"/>
</dbReference>
<comment type="similarity">
    <text evidence="1">Belongs to the glycosyl hydrolase 35 family.</text>
</comment>
<dbReference type="PRINTS" id="PR00742">
    <property type="entry name" value="GLHYDRLASE35"/>
</dbReference>
<evidence type="ECO:0000256" key="5">
    <source>
        <dbReference type="ARBA" id="ARBA00023295"/>
    </source>
</evidence>
<dbReference type="Pfam" id="PF01301">
    <property type="entry name" value="Glyco_hydro_35"/>
    <property type="match status" value="1"/>
</dbReference>
<sequence length="573" mass="63183">MPPSSTGQLALCPRRPVPSWRAGQLALAPGWCPLLLPNSTCRGCCSEGTLTLPAWCQAASAARSFGIDYANNCFLKDGAPFRYISGSIHYARVPAPSWKDRLLKMYMSGLNAVQVYVPWNYHEPLPGLFNFADDRDLEAFLDLTAQLGLLVILRPGPYICAEWEMGGLPAWLLWKPDIKLRSSDPDFLQAVDSWLDVLLPMIKPRLYHNGGNIISIKVENEYGSYYACDYDYLRHLLAAFRARLGAQVLLFTTDGNKEAALRCGTLQGLYATVDFGPGRNVTAAFAVQRLYEPKGPLVNSEYYTGWLDYWGQPHSSTDPELVASGLQDMLKLGASVNMYMFQGGTNFGYWSGADYKDKYKPVTTSYDYDAPLSEAGDPTPKLFAIRTVIGKFQPLPSGPMPPPTPKHAYGHLPLHRVSPVLRGRGQQPSGACPAPASCFGEMHELSSPSSLLGARRRAHPPWRRGGCRSKQGEEKQGLVPRRSDRQGTGCRSHKDSPSLFQGQLWINGFNLGRFWPRRGPQQTLFVPGSVLSPVAPNNITLLELQAAPEKAQLLFLDRPLLNQTRSPPGTGAA</sequence>
<dbReference type="Pfam" id="PF21467">
    <property type="entry name" value="BetaGal_gal-bd"/>
    <property type="match status" value="1"/>
</dbReference>
<feature type="domain" description="Glycoside hydrolase 35 catalytic" evidence="8">
    <location>
        <begin position="74"/>
        <end position="391"/>
    </location>
</feature>
<reference evidence="10" key="2">
    <citation type="submission" date="2025-09" db="UniProtKB">
        <authorList>
            <consortium name="Ensembl"/>
        </authorList>
    </citation>
    <scope>IDENTIFICATION</scope>
</reference>
<evidence type="ECO:0000256" key="2">
    <source>
        <dbReference type="ARBA" id="ARBA00022729"/>
    </source>
</evidence>
<dbReference type="InterPro" id="IPR031330">
    <property type="entry name" value="Gly_Hdrlase_35_cat"/>
</dbReference>
<name>A0A8D0HDC7_SPHPU</name>
<gene>
    <name evidence="10" type="primary">GLB1L</name>
</gene>
<evidence type="ECO:0000313" key="10">
    <source>
        <dbReference type="Ensembl" id="ENSSPUP00000019999.1"/>
    </source>
</evidence>
<dbReference type="FunFam" id="3.20.20.80:FF:000017">
    <property type="entry name" value="Beta-galactosidase"/>
    <property type="match status" value="1"/>
</dbReference>
<evidence type="ECO:0000256" key="7">
    <source>
        <dbReference type="SAM" id="MobiDB-lite"/>
    </source>
</evidence>
<dbReference type="PIRSF" id="PIRSF006336">
    <property type="entry name" value="B-gal"/>
    <property type="match status" value="1"/>
</dbReference>
<dbReference type="InterPro" id="IPR008979">
    <property type="entry name" value="Galactose-bd-like_sf"/>
</dbReference>
<keyword evidence="5" id="KW-0326">Glycosidase</keyword>
<dbReference type="InterPro" id="IPR048913">
    <property type="entry name" value="BetaGal_gal-bd"/>
</dbReference>
<dbReference type="Gene3D" id="3.20.20.80">
    <property type="entry name" value="Glycosidases"/>
    <property type="match status" value="1"/>
</dbReference>
<dbReference type="GO" id="GO:0004565">
    <property type="term" value="F:beta-galactosidase activity"/>
    <property type="evidence" value="ECO:0007669"/>
    <property type="project" value="InterPro"/>
</dbReference>
<accession>A0A8D0HDC7</accession>
<evidence type="ECO:0000256" key="6">
    <source>
        <dbReference type="PIRSR" id="PIRSR006336-1"/>
    </source>
</evidence>
<feature type="region of interest" description="Disordered" evidence="7">
    <location>
        <begin position="449"/>
        <end position="495"/>
    </location>
</feature>
<evidence type="ECO:0000313" key="11">
    <source>
        <dbReference type="Proteomes" id="UP000694392"/>
    </source>
</evidence>
<dbReference type="AlphaFoldDB" id="A0A8D0HDC7"/>
<dbReference type="GeneTree" id="ENSGT00950000182942"/>
<dbReference type="Gene3D" id="2.60.120.260">
    <property type="entry name" value="Galactose-binding domain-like"/>
    <property type="match status" value="2"/>
</dbReference>
<keyword evidence="11" id="KW-1185">Reference proteome</keyword>
<evidence type="ECO:0000256" key="1">
    <source>
        <dbReference type="ARBA" id="ARBA00009809"/>
    </source>
</evidence>
<evidence type="ECO:0000259" key="8">
    <source>
        <dbReference type="Pfam" id="PF01301"/>
    </source>
</evidence>
<dbReference type="PANTHER" id="PTHR23421">
    <property type="entry name" value="BETA-GALACTOSIDASE RELATED"/>
    <property type="match status" value="1"/>
</dbReference>
<dbReference type="InterPro" id="IPR001944">
    <property type="entry name" value="Glycoside_Hdrlase_35"/>
</dbReference>
<feature type="compositionally biased region" description="Basic and acidic residues" evidence="7">
    <location>
        <begin position="470"/>
        <end position="485"/>
    </location>
</feature>
<dbReference type="SUPFAM" id="SSF49785">
    <property type="entry name" value="Galactose-binding domain-like"/>
    <property type="match status" value="1"/>
</dbReference>
<evidence type="ECO:0000259" key="9">
    <source>
        <dbReference type="Pfam" id="PF21467"/>
    </source>
</evidence>
<organism evidence="10 11">
    <name type="scientific">Sphenodon punctatus</name>
    <name type="common">Tuatara</name>
    <name type="synonym">Hatteria punctata</name>
    <dbReference type="NCBI Taxonomy" id="8508"/>
    <lineage>
        <taxon>Eukaryota</taxon>
        <taxon>Metazoa</taxon>
        <taxon>Chordata</taxon>
        <taxon>Craniata</taxon>
        <taxon>Vertebrata</taxon>
        <taxon>Euteleostomi</taxon>
        <taxon>Lepidosauria</taxon>
        <taxon>Sphenodontia</taxon>
        <taxon>Sphenodontidae</taxon>
        <taxon>Sphenodon</taxon>
    </lineage>
</organism>
<feature type="compositionally biased region" description="Basic residues" evidence="7">
    <location>
        <begin position="454"/>
        <end position="467"/>
    </location>
</feature>
<evidence type="ECO:0000256" key="3">
    <source>
        <dbReference type="ARBA" id="ARBA00022801"/>
    </source>
</evidence>
<reference evidence="10" key="1">
    <citation type="submission" date="2025-08" db="UniProtKB">
        <authorList>
            <consortium name="Ensembl"/>
        </authorList>
    </citation>
    <scope>IDENTIFICATION</scope>
</reference>
<dbReference type="OMA" id="TACAVEF"/>
<feature type="active site" description="Proton donor" evidence="6">
    <location>
        <position position="221"/>
    </location>
</feature>
<keyword evidence="3" id="KW-0378">Hydrolase</keyword>
<dbReference type="GO" id="GO:0005975">
    <property type="term" value="P:carbohydrate metabolic process"/>
    <property type="evidence" value="ECO:0007669"/>
    <property type="project" value="InterPro"/>
</dbReference>
<dbReference type="SUPFAM" id="SSF51445">
    <property type="entry name" value="(Trans)glycosidases"/>
    <property type="match status" value="1"/>
</dbReference>
<dbReference type="Proteomes" id="UP000694392">
    <property type="component" value="Unplaced"/>
</dbReference>
<protein>
    <submittedName>
        <fullName evidence="10">Galactosidase beta 1 like</fullName>
    </submittedName>
</protein>
<keyword evidence="4" id="KW-0325">Glycoprotein</keyword>
<keyword evidence="2" id="KW-0732">Signal</keyword>
<evidence type="ECO:0000256" key="4">
    <source>
        <dbReference type="ARBA" id="ARBA00023180"/>
    </source>
</evidence>
<proteinExistence type="inferred from homology"/>
<feature type="active site" description="Nucleophile" evidence="6">
    <location>
        <position position="301"/>
    </location>
</feature>
<dbReference type="Ensembl" id="ENSSPUT00000021298.1">
    <property type="protein sequence ID" value="ENSSPUP00000019999.1"/>
    <property type="gene ID" value="ENSSPUG00000015303.1"/>
</dbReference>
<dbReference type="InterPro" id="IPR026283">
    <property type="entry name" value="B-gal_1-like"/>
</dbReference>
<feature type="domain" description="Beta-galactosidase galactose-binding" evidence="9">
    <location>
        <begin position="498"/>
        <end position="533"/>
    </location>
</feature>